<accession>A0A0Q3ID73</accession>
<keyword evidence="5" id="KW-1185">Reference proteome</keyword>
<feature type="compositionally biased region" description="Low complexity" evidence="1">
    <location>
        <begin position="84"/>
        <end position="97"/>
    </location>
</feature>
<dbReference type="AlphaFoldDB" id="A0A0Q3ID73"/>
<gene>
    <name evidence="3" type="ORF">BRADI_2g10136v3</name>
</gene>
<dbReference type="EMBL" id="CM000881">
    <property type="protein sequence ID" value="KQK03843.2"/>
    <property type="molecule type" value="Genomic_DNA"/>
</dbReference>
<organism evidence="3">
    <name type="scientific">Brachypodium distachyon</name>
    <name type="common">Purple false brome</name>
    <name type="synonym">Trachynia distachya</name>
    <dbReference type="NCBI Taxonomy" id="15368"/>
    <lineage>
        <taxon>Eukaryota</taxon>
        <taxon>Viridiplantae</taxon>
        <taxon>Streptophyta</taxon>
        <taxon>Embryophyta</taxon>
        <taxon>Tracheophyta</taxon>
        <taxon>Spermatophyta</taxon>
        <taxon>Magnoliopsida</taxon>
        <taxon>Liliopsida</taxon>
        <taxon>Poales</taxon>
        <taxon>Poaceae</taxon>
        <taxon>BOP clade</taxon>
        <taxon>Pooideae</taxon>
        <taxon>Stipodae</taxon>
        <taxon>Brachypodieae</taxon>
        <taxon>Brachypodium</taxon>
    </lineage>
</organism>
<sequence>FSLTYKTTLSLFSVFFLPTFFPSCAASLLLPSIFFLPKLAPDLSHGQASPRCYLPTQPSRLARPRAPPATDSASPEHLILVGRPRASSPPSATSRPSPSAPEPPPPVTASPGSWPLRPSASPSAARPRLPFPVPPAAAARVALAPRAASPCRLAARAPALLPRSTSPCSWPRRPQPLRLPVARLHRASPSTSPGAALSLASFAAQRHLLRPPLLLSPSPPGPSPPARRPKTSRPVPLFFFFFFFSVFLKLLMLPPLRVCFAVPLPKTLPCAAKTDKPRSRSHERLRPQRLNDYFAYDGYIVYDYLDYVDYFVYIATPHVSKL</sequence>
<feature type="compositionally biased region" description="Pro residues" evidence="1">
    <location>
        <begin position="98"/>
        <end position="108"/>
    </location>
</feature>
<protein>
    <submittedName>
        <fullName evidence="3 4">Uncharacterized protein</fullName>
    </submittedName>
</protein>
<reference evidence="3" key="2">
    <citation type="submission" date="2017-06" db="EMBL/GenBank/DDBJ databases">
        <title>WGS assembly of Brachypodium distachyon.</title>
        <authorList>
            <consortium name="The International Brachypodium Initiative"/>
            <person name="Lucas S."/>
            <person name="Harmon-Smith M."/>
            <person name="Lail K."/>
            <person name="Tice H."/>
            <person name="Grimwood J."/>
            <person name="Bruce D."/>
            <person name="Barry K."/>
            <person name="Shu S."/>
            <person name="Lindquist E."/>
            <person name="Wang M."/>
            <person name="Pitluck S."/>
            <person name="Vogel J.P."/>
            <person name="Garvin D.F."/>
            <person name="Mockler T.C."/>
            <person name="Schmutz J."/>
            <person name="Rokhsar D."/>
            <person name="Bevan M.W."/>
        </authorList>
    </citation>
    <scope>NUCLEOTIDE SEQUENCE</scope>
    <source>
        <strain evidence="3">Bd21</strain>
    </source>
</reference>
<feature type="transmembrane region" description="Helical" evidence="2">
    <location>
        <begin position="12"/>
        <end position="36"/>
    </location>
</feature>
<keyword evidence="2" id="KW-0812">Transmembrane</keyword>
<evidence type="ECO:0000256" key="2">
    <source>
        <dbReference type="SAM" id="Phobius"/>
    </source>
</evidence>
<dbReference type="InParanoid" id="A0A0Q3ID73"/>
<evidence type="ECO:0000256" key="1">
    <source>
        <dbReference type="SAM" id="MobiDB-lite"/>
    </source>
</evidence>
<dbReference type="Proteomes" id="UP000008810">
    <property type="component" value="Chromosome 2"/>
</dbReference>
<evidence type="ECO:0000313" key="4">
    <source>
        <dbReference type="EnsemblPlants" id="KQK03843"/>
    </source>
</evidence>
<feature type="compositionally biased region" description="Low complexity" evidence="1">
    <location>
        <begin position="109"/>
        <end position="127"/>
    </location>
</feature>
<reference evidence="3 4" key="1">
    <citation type="journal article" date="2010" name="Nature">
        <title>Genome sequencing and analysis of the model grass Brachypodium distachyon.</title>
        <authorList>
            <consortium name="International Brachypodium Initiative"/>
        </authorList>
    </citation>
    <scope>NUCLEOTIDE SEQUENCE [LARGE SCALE GENOMIC DNA]</scope>
    <source>
        <strain evidence="3 4">Bd21</strain>
    </source>
</reference>
<evidence type="ECO:0000313" key="5">
    <source>
        <dbReference type="Proteomes" id="UP000008810"/>
    </source>
</evidence>
<proteinExistence type="predicted"/>
<dbReference type="EnsemblPlants" id="KQK03843">
    <property type="protein sequence ID" value="KQK03843"/>
    <property type="gene ID" value="BRADI_2g10136v3"/>
</dbReference>
<feature type="region of interest" description="Disordered" evidence="1">
    <location>
        <begin position="47"/>
        <end position="127"/>
    </location>
</feature>
<feature type="non-terminal residue" evidence="3">
    <location>
        <position position="1"/>
    </location>
</feature>
<feature type="transmembrane region" description="Helical" evidence="2">
    <location>
        <begin position="237"/>
        <end position="256"/>
    </location>
</feature>
<dbReference type="Gramene" id="KQK03843">
    <property type="protein sequence ID" value="KQK03843"/>
    <property type="gene ID" value="BRADI_2g10136v3"/>
</dbReference>
<reference evidence="4" key="3">
    <citation type="submission" date="2018-08" db="UniProtKB">
        <authorList>
            <consortium name="EnsemblPlants"/>
        </authorList>
    </citation>
    <scope>IDENTIFICATION</scope>
    <source>
        <strain evidence="4">cv. Bd21</strain>
    </source>
</reference>
<keyword evidence="2" id="KW-1133">Transmembrane helix</keyword>
<keyword evidence="2" id="KW-0472">Membrane</keyword>
<name>A0A0Q3ID73_BRADI</name>
<evidence type="ECO:0000313" key="3">
    <source>
        <dbReference type="EMBL" id="KQK03843.2"/>
    </source>
</evidence>